<dbReference type="Proteomes" id="UP000677228">
    <property type="component" value="Unassembled WGS sequence"/>
</dbReference>
<dbReference type="EMBL" id="CAJOBC010007022">
    <property type="protein sequence ID" value="CAF3918661.1"/>
    <property type="molecule type" value="Genomic_DNA"/>
</dbReference>
<accession>A0A814T6E3</accession>
<dbReference type="EMBL" id="CAJNOK010021779">
    <property type="protein sequence ID" value="CAF1337600.1"/>
    <property type="molecule type" value="Genomic_DNA"/>
</dbReference>
<dbReference type="EMBL" id="CAJOBA010043405">
    <property type="protein sequence ID" value="CAF4148856.1"/>
    <property type="molecule type" value="Genomic_DNA"/>
</dbReference>
<dbReference type="OrthoDB" id="10062838at2759"/>
<organism evidence="2 6">
    <name type="scientific">Didymodactylos carnosus</name>
    <dbReference type="NCBI Taxonomy" id="1234261"/>
    <lineage>
        <taxon>Eukaryota</taxon>
        <taxon>Metazoa</taxon>
        <taxon>Spiralia</taxon>
        <taxon>Gnathifera</taxon>
        <taxon>Rotifera</taxon>
        <taxon>Eurotatoria</taxon>
        <taxon>Bdelloidea</taxon>
        <taxon>Philodinida</taxon>
        <taxon>Philodinidae</taxon>
        <taxon>Didymodactylos</taxon>
    </lineage>
</organism>
<comment type="caution">
    <text evidence="2">The sequence shown here is derived from an EMBL/GenBank/DDBJ whole genome shotgun (WGS) entry which is preliminary data.</text>
</comment>
<evidence type="ECO:0000313" key="3">
    <source>
        <dbReference type="EMBL" id="CAF1337600.1"/>
    </source>
</evidence>
<dbReference type="Proteomes" id="UP000681722">
    <property type="component" value="Unassembled WGS sequence"/>
</dbReference>
<keyword evidence="1" id="KW-0812">Transmembrane</keyword>
<protein>
    <submittedName>
        <fullName evidence="2">Uncharacterized protein</fullName>
    </submittedName>
</protein>
<keyword evidence="6" id="KW-1185">Reference proteome</keyword>
<feature type="transmembrane region" description="Helical" evidence="1">
    <location>
        <begin position="93"/>
        <end position="111"/>
    </location>
</feature>
<feature type="transmembrane region" description="Helical" evidence="1">
    <location>
        <begin position="68"/>
        <end position="87"/>
    </location>
</feature>
<evidence type="ECO:0000256" key="1">
    <source>
        <dbReference type="SAM" id="Phobius"/>
    </source>
</evidence>
<reference evidence="2" key="1">
    <citation type="submission" date="2021-02" db="EMBL/GenBank/DDBJ databases">
        <authorList>
            <person name="Nowell W R."/>
        </authorList>
    </citation>
    <scope>NUCLEOTIDE SEQUENCE</scope>
</reference>
<dbReference type="AlphaFoldDB" id="A0A814T6E3"/>
<dbReference type="EMBL" id="CAJNOQ010007024">
    <property type="protein sequence ID" value="CAF1155244.1"/>
    <property type="molecule type" value="Genomic_DNA"/>
</dbReference>
<keyword evidence="1" id="KW-0472">Membrane</keyword>
<evidence type="ECO:0000313" key="2">
    <source>
        <dbReference type="EMBL" id="CAF1155244.1"/>
    </source>
</evidence>
<evidence type="ECO:0000313" key="5">
    <source>
        <dbReference type="EMBL" id="CAF4148856.1"/>
    </source>
</evidence>
<dbReference type="Proteomes" id="UP000663829">
    <property type="component" value="Unassembled WGS sequence"/>
</dbReference>
<sequence length="118" mass="13152">MLRSITVLKAAESITLYSITVTSRLVLGWIALHEQFIGNKVILKGLIKDLNSQKLTILMIKPIGLYDVDIYMCIGLMIVALAFNLLTITIPQAYIEFSIVACLLIVIPTIGRKTLKVY</sequence>
<keyword evidence="1" id="KW-1133">Transmembrane helix</keyword>
<evidence type="ECO:0000313" key="4">
    <source>
        <dbReference type="EMBL" id="CAF3918661.1"/>
    </source>
</evidence>
<proteinExistence type="predicted"/>
<gene>
    <name evidence="2" type="ORF">GPM918_LOCUS21393</name>
    <name evidence="3" type="ORF">OVA965_LOCUS30188</name>
    <name evidence="4" type="ORF">SRO942_LOCUS21389</name>
    <name evidence="5" type="ORF">TMI583_LOCUS30983</name>
</gene>
<evidence type="ECO:0000313" key="6">
    <source>
        <dbReference type="Proteomes" id="UP000663829"/>
    </source>
</evidence>
<name>A0A814T6E3_9BILA</name>
<dbReference type="Proteomes" id="UP000682733">
    <property type="component" value="Unassembled WGS sequence"/>
</dbReference>